<dbReference type="Proteomes" id="UP000057820">
    <property type="component" value="Chromosome 1"/>
</dbReference>
<protein>
    <recommendedName>
        <fullName evidence="3">amidase</fullName>
        <ecNumber evidence="3">3.5.1.4</ecNumber>
    </recommendedName>
</protein>
<dbReference type="InterPro" id="IPR000120">
    <property type="entry name" value="Amidase"/>
</dbReference>
<evidence type="ECO:0000256" key="3">
    <source>
        <dbReference type="ARBA" id="ARBA00012922"/>
    </source>
</evidence>
<evidence type="ECO:0000256" key="1">
    <source>
        <dbReference type="ARBA" id="ARBA00001311"/>
    </source>
</evidence>
<dbReference type="InterPro" id="IPR023631">
    <property type="entry name" value="Amidase_dom"/>
</dbReference>
<dbReference type="GO" id="GO:0004040">
    <property type="term" value="F:amidase activity"/>
    <property type="evidence" value="ECO:0007669"/>
    <property type="project" value="UniProtKB-EC"/>
</dbReference>
<proteinExistence type="inferred from homology"/>
<dbReference type="PROSITE" id="PS00571">
    <property type="entry name" value="AMIDASES"/>
    <property type="match status" value="1"/>
</dbReference>
<dbReference type="Gene3D" id="3.90.1300.10">
    <property type="entry name" value="Amidase signature (AS) domain"/>
    <property type="match status" value="1"/>
</dbReference>
<dbReference type="EMBL" id="LN868938">
    <property type="protein sequence ID" value="CRY77204.1"/>
    <property type="molecule type" value="Genomic_DNA"/>
</dbReference>
<dbReference type="PANTHER" id="PTHR11895:SF7">
    <property type="entry name" value="GLUTAMYL-TRNA(GLN) AMIDOTRANSFERASE SUBUNIT A, MITOCHONDRIAL"/>
    <property type="match status" value="1"/>
</dbReference>
<dbReference type="SUPFAM" id="SSF75304">
    <property type="entry name" value="Amidase signature (AS) enzymes"/>
    <property type="match status" value="1"/>
</dbReference>
<feature type="domain" description="Amidase" evidence="4">
    <location>
        <begin position="27"/>
        <end position="473"/>
    </location>
</feature>
<dbReference type="PANTHER" id="PTHR11895">
    <property type="entry name" value="TRANSAMIDASE"/>
    <property type="match status" value="1"/>
</dbReference>
<accession>A0A0H5NQ15</accession>
<dbReference type="Pfam" id="PF01425">
    <property type="entry name" value="Amidase"/>
    <property type="match status" value="1"/>
</dbReference>
<dbReference type="RefSeq" id="WP_060592418.1">
    <property type="nucleotide sequence ID" value="NZ_CP031418.1"/>
</dbReference>
<keyword evidence="5" id="KW-0378">Hydrolase</keyword>
<name>A0A0H5NQ15_NOCFR</name>
<dbReference type="InterPro" id="IPR020556">
    <property type="entry name" value="Amidase_CS"/>
</dbReference>
<dbReference type="KEGG" id="nfr:ERS450000_02236"/>
<dbReference type="InterPro" id="IPR036928">
    <property type="entry name" value="AS_sf"/>
</dbReference>
<sequence length="496" mass="51889">MRFDEYRAHDAVGLAELVARGEVRAADLLEVALARCAEVDPVLNVLTRLMEGEARERVGGALDGPLAGVPFLVKDLMQDYAGLPTSGGTGPLRTVPALEHSIVVRRWLAAGLVIFGKTTTPEYGCKAVTESRTFGITRNPWDLTRTPGGSSGGSAAAVAAGVVPVAGANDGGGSIRIPAACTGLFGLKPGRGLVPNGPLAGDAILGAGVQGVISRSVRDTAVMLDILSPPDPGAPYTVARPETSYRAALDTPPPALRIGFTHRSPLDTPVHPEAVRAVTETARLLESLGHTVESAEPAIDGVRLARDFMTVWTTHLAASVADTCERTGAKPTDFDVDTQTMAAVGRTVPAPALVTAGDRWNEYTRALADFHGRYDLLLTPTLAEPPQPIGTNRLPAALETILPPILRAGAGHLISRSSMYRGMVTSHLAATPFTQLANVTGRPAMSVPLHTTADGLPLGVHFTGPSGSEALLLRLAAQLETAAPWFDRHPPADPAR</sequence>
<comment type="similarity">
    <text evidence="2">Belongs to the amidase family.</text>
</comment>
<comment type="catalytic activity">
    <reaction evidence="1">
        <text>a monocarboxylic acid amide + H2O = a monocarboxylate + NH4(+)</text>
        <dbReference type="Rhea" id="RHEA:12020"/>
        <dbReference type="ChEBI" id="CHEBI:15377"/>
        <dbReference type="ChEBI" id="CHEBI:28938"/>
        <dbReference type="ChEBI" id="CHEBI:35757"/>
        <dbReference type="ChEBI" id="CHEBI:83628"/>
        <dbReference type="EC" id="3.5.1.4"/>
    </reaction>
</comment>
<evidence type="ECO:0000313" key="5">
    <source>
        <dbReference type="EMBL" id="CRY77204.1"/>
    </source>
</evidence>
<evidence type="ECO:0000259" key="4">
    <source>
        <dbReference type="Pfam" id="PF01425"/>
    </source>
</evidence>
<evidence type="ECO:0000313" key="6">
    <source>
        <dbReference type="Proteomes" id="UP000057820"/>
    </source>
</evidence>
<gene>
    <name evidence="5" type="primary">nylA_3</name>
    <name evidence="5" type="ORF">ERS450000_02236</name>
</gene>
<dbReference type="EC" id="3.5.1.4" evidence="3"/>
<dbReference type="AlphaFoldDB" id="A0A0H5NQ15"/>
<reference evidence="6" key="1">
    <citation type="submission" date="2015-03" db="EMBL/GenBank/DDBJ databases">
        <authorList>
            <consortium name="Pathogen Informatics"/>
        </authorList>
    </citation>
    <scope>NUCLEOTIDE SEQUENCE [LARGE SCALE GENOMIC DNA]</scope>
    <source>
        <strain evidence="6">NCTC11134</strain>
    </source>
</reference>
<organism evidence="5 6">
    <name type="scientific">Nocardia farcinica</name>
    <dbReference type="NCBI Taxonomy" id="37329"/>
    <lineage>
        <taxon>Bacteria</taxon>
        <taxon>Bacillati</taxon>
        <taxon>Actinomycetota</taxon>
        <taxon>Actinomycetes</taxon>
        <taxon>Mycobacteriales</taxon>
        <taxon>Nocardiaceae</taxon>
        <taxon>Nocardia</taxon>
    </lineage>
</organism>
<evidence type="ECO:0000256" key="2">
    <source>
        <dbReference type="ARBA" id="ARBA00009199"/>
    </source>
</evidence>